<evidence type="ECO:0000313" key="2">
    <source>
        <dbReference type="Proteomes" id="UP000067683"/>
    </source>
</evidence>
<evidence type="ECO:0000313" key="1">
    <source>
        <dbReference type="EMBL" id="ALS76339.1"/>
    </source>
</evidence>
<name>A0A0U2XTD1_9BACL</name>
<sequence>MEWNLNKTSINRPYSYENLKTLLDTICKKENKFPQVDFFMWCDNLTMAWDEEDLDDQDQVAFGIARDIEAQWDLYWYEFYSREQLMKMDLTKLKLPPDWFKEWTAELVGK</sequence>
<accession>A0A0U2XTD1</accession>
<protein>
    <submittedName>
        <fullName evidence="1">Uncharacterized protein</fullName>
    </submittedName>
</protein>
<dbReference type="AlphaFoldDB" id="A0A0U2XTD1"/>
<dbReference type="RefSeq" id="WP_058383041.1">
    <property type="nucleotide sequence ID" value="NZ_CP013659.2"/>
</dbReference>
<dbReference type="OrthoDB" id="6401746at2"/>
<dbReference type="EMBL" id="CP013659">
    <property type="protein sequence ID" value="ALS76339.1"/>
    <property type="molecule type" value="Genomic_DNA"/>
</dbReference>
<keyword evidence="2" id="KW-1185">Reference proteome</keyword>
<dbReference type="KEGG" id="prt:AUC31_14545"/>
<proteinExistence type="predicted"/>
<dbReference type="Proteomes" id="UP000067683">
    <property type="component" value="Chromosome"/>
</dbReference>
<gene>
    <name evidence="1" type="ORF">AUC31_14545</name>
</gene>
<organism evidence="1 2">
    <name type="scientific">Planococcus rifietoensis</name>
    <dbReference type="NCBI Taxonomy" id="200991"/>
    <lineage>
        <taxon>Bacteria</taxon>
        <taxon>Bacillati</taxon>
        <taxon>Bacillota</taxon>
        <taxon>Bacilli</taxon>
        <taxon>Bacillales</taxon>
        <taxon>Caryophanaceae</taxon>
        <taxon>Planococcus</taxon>
    </lineage>
</organism>
<reference evidence="1" key="1">
    <citation type="submission" date="2016-01" db="EMBL/GenBank/DDBJ databases">
        <title>Complete genome of Planococcus rifietoensis type strain M8.</title>
        <authorList>
            <person name="See-Too W.S."/>
        </authorList>
    </citation>
    <scope>NUCLEOTIDE SEQUENCE [LARGE SCALE GENOMIC DNA]</scope>
    <source>
        <strain evidence="1">M8</strain>
    </source>
</reference>